<dbReference type="CDD" id="cd09272">
    <property type="entry name" value="RNase_HI_RT_Ty1"/>
    <property type="match status" value="1"/>
</dbReference>
<keyword evidence="2" id="KW-1185">Reference proteome</keyword>
<dbReference type="Gene3D" id="3.30.420.10">
    <property type="entry name" value="Ribonuclease H-like superfamily/Ribonuclease H"/>
    <property type="match status" value="1"/>
</dbReference>
<comment type="caution">
    <text evidence="1">The sequence shown here is derived from an EMBL/GenBank/DDBJ whole genome shotgun (WGS) entry which is preliminary data.</text>
</comment>
<gene>
    <name evidence="1" type="ORF">SSX86_021763</name>
</gene>
<organism evidence="1 2">
    <name type="scientific">Deinandra increscens subsp. villosa</name>
    <dbReference type="NCBI Taxonomy" id="3103831"/>
    <lineage>
        <taxon>Eukaryota</taxon>
        <taxon>Viridiplantae</taxon>
        <taxon>Streptophyta</taxon>
        <taxon>Embryophyta</taxon>
        <taxon>Tracheophyta</taxon>
        <taxon>Spermatophyta</taxon>
        <taxon>Magnoliopsida</taxon>
        <taxon>eudicotyledons</taxon>
        <taxon>Gunneridae</taxon>
        <taxon>Pentapetalae</taxon>
        <taxon>asterids</taxon>
        <taxon>campanulids</taxon>
        <taxon>Asterales</taxon>
        <taxon>Asteraceae</taxon>
        <taxon>Asteroideae</taxon>
        <taxon>Heliantheae alliance</taxon>
        <taxon>Madieae</taxon>
        <taxon>Madiinae</taxon>
        <taxon>Deinandra</taxon>
    </lineage>
</organism>
<dbReference type="InterPro" id="IPR036397">
    <property type="entry name" value="RNaseH_sf"/>
</dbReference>
<sequence>MDPGIKMGKDEKESEVDATKYRRIVGCLRYLLHTRPDLSYSVGVVSRYMQSPRESHNQAIKHILRYLKGTTSYGLKYGSGGSKRIVGYSDSSHNVDPDDGRSTTGHIFYFGTSPITWCSQKQTTVALSSCEAEFMAATAAACQAIWLQDLLEEITGWEKEKLTIRVDNKSAIALTKNHVFHGKSKHIHTRFHFIRECVERSQVKVEHVSGEEQKADILTKPLARIKFKEMRSLIGVEDHLKSDSEIRGEYVG</sequence>
<dbReference type="PANTHER" id="PTHR11439">
    <property type="entry name" value="GAG-POL-RELATED RETROTRANSPOSON"/>
    <property type="match status" value="1"/>
</dbReference>
<dbReference type="EMBL" id="JBCNJP010000021">
    <property type="protein sequence ID" value="KAK9059144.1"/>
    <property type="molecule type" value="Genomic_DNA"/>
</dbReference>
<proteinExistence type="predicted"/>
<dbReference type="Proteomes" id="UP001408789">
    <property type="component" value="Unassembled WGS sequence"/>
</dbReference>
<dbReference type="InterPro" id="IPR043502">
    <property type="entry name" value="DNA/RNA_pol_sf"/>
</dbReference>
<protein>
    <submittedName>
        <fullName evidence="1">Uncharacterized protein</fullName>
    </submittedName>
</protein>
<accession>A0AAP0GSW8</accession>
<dbReference type="GO" id="GO:0003676">
    <property type="term" value="F:nucleic acid binding"/>
    <property type="evidence" value="ECO:0007669"/>
    <property type="project" value="InterPro"/>
</dbReference>
<dbReference type="SUPFAM" id="SSF56672">
    <property type="entry name" value="DNA/RNA polymerases"/>
    <property type="match status" value="1"/>
</dbReference>
<name>A0AAP0GSW8_9ASTR</name>
<reference evidence="1 2" key="1">
    <citation type="submission" date="2024-04" db="EMBL/GenBank/DDBJ databases">
        <title>The reference genome of an endangered Asteraceae, Deinandra increscens subsp. villosa, native to the Central Coast of California.</title>
        <authorList>
            <person name="Guilliams M."/>
            <person name="Hasenstab-Lehman K."/>
            <person name="Meyer R."/>
            <person name="Mcevoy S."/>
        </authorList>
    </citation>
    <scope>NUCLEOTIDE SEQUENCE [LARGE SCALE GENOMIC DNA]</scope>
    <source>
        <tissue evidence="1">Leaf</tissue>
    </source>
</reference>
<evidence type="ECO:0000313" key="1">
    <source>
        <dbReference type="EMBL" id="KAK9059144.1"/>
    </source>
</evidence>
<evidence type="ECO:0000313" key="2">
    <source>
        <dbReference type="Proteomes" id="UP001408789"/>
    </source>
</evidence>
<dbReference type="PANTHER" id="PTHR11439:SF515">
    <property type="entry name" value="GAG-POL POLYPROTEIN"/>
    <property type="match status" value="1"/>
</dbReference>
<dbReference type="AlphaFoldDB" id="A0AAP0GSW8"/>